<dbReference type="RefSeq" id="WP_106012906.1">
    <property type="nucleotide sequence ID" value="NZ_CP027226.1"/>
</dbReference>
<evidence type="ECO:0000256" key="1">
    <source>
        <dbReference type="ARBA" id="ARBA00007164"/>
    </source>
</evidence>
<keyword evidence="3" id="KW-0378">Hydrolase</keyword>
<dbReference type="EMBL" id="CP027226">
    <property type="protein sequence ID" value="AVM42958.1"/>
    <property type="molecule type" value="Genomic_DNA"/>
</dbReference>
<sequence>MRRTKRKGKRFLIVICIILLISLGIFALFKYRITQSRIYSELSDRIDFIFNTKEVKVPEDALAFSVYDINEGKYLFNEGGKQLPTVASLSKLFTIDYALTKIDLDEILEVNDELLQLVPAGSSLANLVSGQYTAKQIMQAMLVPSGNDAAFALAYNIGKKDLGAGYSAEKYVEYFVENLKEYLKNEGYDHTDLFDPSGFSTQASTNLNDVNRVTLKLIDYDFVQECIGESSFTIETAQGIFTWKNTNQLLDKDSLYYHENIKGVKTGTMASSYNLIALYEKDGKSYLISCLAAKSNEDRYQTIHAAINTIIEK</sequence>
<evidence type="ECO:0000256" key="6">
    <source>
        <dbReference type="ARBA" id="ARBA00023316"/>
    </source>
</evidence>
<evidence type="ECO:0000256" key="2">
    <source>
        <dbReference type="ARBA" id="ARBA00022729"/>
    </source>
</evidence>
<feature type="active site" evidence="7">
    <location>
        <position position="145"/>
    </location>
</feature>
<dbReference type="GO" id="GO:0008360">
    <property type="term" value="P:regulation of cell shape"/>
    <property type="evidence" value="ECO:0007669"/>
    <property type="project" value="UniProtKB-KW"/>
</dbReference>
<accession>A0A2S0KPL6</accession>
<keyword evidence="5" id="KW-0573">Peptidoglycan synthesis</keyword>
<protein>
    <submittedName>
        <fullName evidence="12">D-alanyl-D-alanine carboxypeptidase</fullName>
    </submittedName>
</protein>
<dbReference type="Pfam" id="PF00768">
    <property type="entry name" value="Peptidase_S11"/>
    <property type="match status" value="1"/>
</dbReference>
<evidence type="ECO:0000256" key="5">
    <source>
        <dbReference type="ARBA" id="ARBA00022984"/>
    </source>
</evidence>
<feature type="binding site" evidence="8">
    <location>
        <position position="265"/>
    </location>
    <ligand>
        <name>substrate</name>
    </ligand>
</feature>
<dbReference type="GO" id="GO:0009002">
    <property type="term" value="F:serine-type D-Ala-D-Ala carboxypeptidase activity"/>
    <property type="evidence" value="ECO:0007669"/>
    <property type="project" value="InterPro"/>
</dbReference>
<keyword evidence="10" id="KW-1133">Transmembrane helix</keyword>
<keyword evidence="12" id="KW-0121">Carboxypeptidase</keyword>
<dbReference type="GO" id="GO:0071555">
    <property type="term" value="P:cell wall organization"/>
    <property type="evidence" value="ECO:0007669"/>
    <property type="project" value="UniProtKB-KW"/>
</dbReference>
<evidence type="ECO:0000256" key="3">
    <source>
        <dbReference type="ARBA" id="ARBA00022801"/>
    </source>
</evidence>
<organism evidence="12 13">
    <name type="scientific">Fastidiosipila sanguinis</name>
    <dbReference type="NCBI Taxonomy" id="236753"/>
    <lineage>
        <taxon>Bacteria</taxon>
        <taxon>Bacillati</taxon>
        <taxon>Bacillota</taxon>
        <taxon>Clostridia</taxon>
        <taxon>Eubacteriales</taxon>
        <taxon>Oscillospiraceae</taxon>
        <taxon>Fastidiosipila</taxon>
    </lineage>
</organism>
<keyword evidence="10" id="KW-0472">Membrane</keyword>
<keyword evidence="2" id="KW-0732">Signal</keyword>
<dbReference type="Proteomes" id="UP000237947">
    <property type="component" value="Chromosome"/>
</dbReference>
<keyword evidence="10" id="KW-0812">Transmembrane</keyword>
<evidence type="ECO:0000256" key="10">
    <source>
        <dbReference type="SAM" id="Phobius"/>
    </source>
</evidence>
<dbReference type="PRINTS" id="PR00725">
    <property type="entry name" value="DADACBPTASE1"/>
</dbReference>
<dbReference type="SUPFAM" id="SSF56601">
    <property type="entry name" value="beta-lactamase/transpeptidase-like"/>
    <property type="match status" value="1"/>
</dbReference>
<feature type="active site" description="Acyl-ester intermediate" evidence="7">
    <location>
        <position position="88"/>
    </location>
</feature>
<evidence type="ECO:0000256" key="4">
    <source>
        <dbReference type="ARBA" id="ARBA00022960"/>
    </source>
</evidence>
<keyword evidence="13" id="KW-1185">Reference proteome</keyword>
<evidence type="ECO:0000259" key="11">
    <source>
        <dbReference type="Pfam" id="PF00768"/>
    </source>
</evidence>
<dbReference type="InterPro" id="IPR001967">
    <property type="entry name" value="Peptidase_S11_N"/>
</dbReference>
<dbReference type="GO" id="GO:0006508">
    <property type="term" value="P:proteolysis"/>
    <property type="evidence" value="ECO:0007669"/>
    <property type="project" value="InterPro"/>
</dbReference>
<keyword evidence="12" id="KW-0645">Protease</keyword>
<feature type="transmembrane region" description="Helical" evidence="10">
    <location>
        <begin position="12"/>
        <end position="31"/>
    </location>
</feature>
<dbReference type="InterPro" id="IPR018044">
    <property type="entry name" value="Peptidase_S11"/>
</dbReference>
<dbReference type="InterPro" id="IPR012338">
    <property type="entry name" value="Beta-lactam/transpept-like"/>
</dbReference>
<gene>
    <name evidence="12" type="ORF">C5Q98_06920</name>
</gene>
<reference evidence="13" key="1">
    <citation type="submission" date="2018-02" db="EMBL/GenBank/DDBJ databases">
        <authorList>
            <person name="Holder M.E."/>
            <person name="Ajami N.J."/>
            <person name="Petrosino J.F."/>
        </authorList>
    </citation>
    <scope>NUCLEOTIDE SEQUENCE [LARGE SCALE GENOMIC DNA]</scope>
    <source>
        <strain evidence="13">CCUG 47711</strain>
    </source>
</reference>
<dbReference type="AlphaFoldDB" id="A0A2S0KPL6"/>
<comment type="similarity">
    <text evidence="1 9">Belongs to the peptidase S11 family.</text>
</comment>
<dbReference type="GO" id="GO:0009252">
    <property type="term" value="P:peptidoglycan biosynthetic process"/>
    <property type="evidence" value="ECO:0007669"/>
    <property type="project" value="UniProtKB-KW"/>
</dbReference>
<evidence type="ECO:0000313" key="13">
    <source>
        <dbReference type="Proteomes" id="UP000237947"/>
    </source>
</evidence>
<dbReference type="OrthoDB" id="1701915at2"/>
<evidence type="ECO:0000256" key="7">
    <source>
        <dbReference type="PIRSR" id="PIRSR618044-1"/>
    </source>
</evidence>
<evidence type="ECO:0000256" key="8">
    <source>
        <dbReference type="PIRSR" id="PIRSR618044-2"/>
    </source>
</evidence>
<evidence type="ECO:0000256" key="9">
    <source>
        <dbReference type="RuleBase" id="RU004016"/>
    </source>
</evidence>
<dbReference type="Gene3D" id="3.40.710.10">
    <property type="entry name" value="DD-peptidase/beta-lactamase superfamily"/>
    <property type="match status" value="1"/>
</dbReference>
<dbReference type="KEGG" id="fsa:C5Q98_06920"/>
<name>A0A2S0KPL6_9FIRM</name>
<feature type="domain" description="Peptidase S11 D-alanyl-D-alanine carboxypeptidase A N-terminal" evidence="11">
    <location>
        <begin position="61"/>
        <end position="284"/>
    </location>
</feature>
<proteinExistence type="inferred from homology"/>
<feature type="active site" description="Proton acceptor" evidence="7">
    <location>
        <position position="91"/>
    </location>
</feature>
<keyword evidence="6" id="KW-0961">Cell wall biogenesis/degradation</keyword>
<evidence type="ECO:0000313" key="12">
    <source>
        <dbReference type="EMBL" id="AVM42958.1"/>
    </source>
</evidence>
<keyword evidence="4" id="KW-0133">Cell shape</keyword>